<dbReference type="PANTHER" id="PTHR31297:SF41">
    <property type="entry name" value="ENDOGLUCANASE, PUTATIVE (AFU_ORTHOLOGUE AFUA_5G01830)-RELATED"/>
    <property type="match status" value="1"/>
</dbReference>
<dbReference type="GO" id="GO:0009986">
    <property type="term" value="C:cell surface"/>
    <property type="evidence" value="ECO:0007669"/>
    <property type="project" value="TreeGrafter"/>
</dbReference>
<dbReference type="GO" id="GO:0030245">
    <property type="term" value="P:cellulose catabolic process"/>
    <property type="evidence" value="ECO:0007669"/>
    <property type="project" value="UniProtKB-KW"/>
</dbReference>
<dbReference type="InterPro" id="IPR008979">
    <property type="entry name" value="Galactose-bd-like_sf"/>
</dbReference>
<evidence type="ECO:0000256" key="7">
    <source>
        <dbReference type="RuleBase" id="RU361153"/>
    </source>
</evidence>
<dbReference type="InterPro" id="IPR017853">
    <property type="entry name" value="GH"/>
</dbReference>
<dbReference type="SUPFAM" id="SSF51445">
    <property type="entry name" value="(Trans)glycosidases"/>
    <property type="match status" value="1"/>
</dbReference>
<dbReference type="Gene3D" id="2.60.120.260">
    <property type="entry name" value="Galactose-binding domain-like"/>
    <property type="match status" value="1"/>
</dbReference>
<comment type="caution">
    <text evidence="10">The sequence shown here is derived from an EMBL/GenBank/DDBJ whole genome shotgun (WGS) entry which is preliminary data.</text>
</comment>
<dbReference type="SUPFAM" id="SSF49785">
    <property type="entry name" value="Galactose-binding domain-like"/>
    <property type="match status" value="1"/>
</dbReference>
<gene>
    <name evidence="10" type="ORF">ARC20_13855</name>
</gene>
<keyword evidence="8" id="KW-0732">Signal</keyword>
<evidence type="ECO:0000256" key="8">
    <source>
        <dbReference type="SAM" id="SignalP"/>
    </source>
</evidence>
<evidence type="ECO:0000256" key="1">
    <source>
        <dbReference type="ARBA" id="ARBA00005641"/>
    </source>
</evidence>
<dbReference type="GO" id="GO:0008422">
    <property type="term" value="F:beta-glucosidase activity"/>
    <property type="evidence" value="ECO:0007669"/>
    <property type="project" value="TreeGrafter"/>
</dbReference>
<evidence type="ECO:0000256" key="4">
    <source>
        <dbReference type="ARBA" id="ARBA00023277"/>
    </source>
</evidence>
<accession>A0A0R0ACN4</accession>
<dbReference type="CDD" id="cd04080">
    <property type="entry name" value="CBM6_cellulase-like"/>
    <property type="match status" value="1"/>
</dbReference>
<protein>
    <submittedName>
        <fullName evidence="10">Glycosyl hydrolase family 5</fullName>
    </submittedName>
</protein>
<evidence type="ECO:0000256" key="6">
    <source>
        <dbReference type="ARBA" id="ARBA00023326"/>
    </source>
</evidence>
<feature type="domain" description="Glycoside hydrolase family 5" evidence="9">
    <location>
        <begin position="83"/>
        <end position="348"/>
    </location>
</feature>
<dbReference type="RefSeq" id="WP_057648162.1">
    <property type="nucleotide sequence ID" value="NZ_LLXU01000108.1"/>
</dbReference>
<evidence type="ECO:0000313" key="11">
    <source>
        <dbReference type="Proteomes" id="UP000051802"/>
    </source>
</evidence>
<keyword evidence="11" id="KW-1185">Reference proteome</keyword>
<keyword evidence="4" id="KW-0119">Carbohydrate metabolism</keyword>
<keyword evidence="5 7" id="KW-0326">Glycosidase</keyword>
<keyword evidence="6" id="KW-0624">Polysaccharide degradation</keyword>
<evidence type="ECO:0000259" key="9">
    <source>
        <dbReference type="Pfam" id="PF00150"/>
    </source>
</evidence>
<dbReference type="InterPro" id="IPR001547">
    <property type="entry name" value="Glyco_hydro_5"/>
</dbReference>
<dbReference type="STRING" id="676599.ARC20_13855"/>
<evidence type="ECO:0000313" key="10">
    <source>
        <dbReference type="EMBL" id="KRG39252.1"/>
    </source>
</evidence>
<dbReference type="AlphaFoldDB" id="A0A0R0ACN4"/>
<dbReference type="PANTHER" id="PTHR31297">
    <property type="entry name" value="GLUCAN ENDO-1,6-BETA-GLUCOSIDASE B"/>
    <property type="match status" value="1"/>
</dbReference>
<evidence type="ECO:0000256" key="3">
    <source>
        <dbReference type="ARBA" id="ARBA00023001"/>
    </source>
</evidence>
<reference evidence="10 11" key="1">
    <citation type="submission" date="2015-10" db="EMBL/GenBank/DDBJ databases">
        <title>Genome sequencing and analysis of members of genus Stenotrophomonas.</title>
        <authorList>
            <person name="Patil P.P."/>
            <person name="Midha S."/>
            <person name="Patil P.B."/>
        </authorList>
    </citation>
    <scope>NUCLEOTIDE SEQUENCE [LARGE SCALE GENOMIC DNA]</scope>
    <source>
        <strain evidence="10 11">JCM 16536</strain>
    </source>
</reference>
<dbReference type="OrthoDB" id="9800955at2"/>
<proteinExistence type="inferred from homology"/>
<dbReference type="Gene3D" id="3.20.20.80">
    <property type="entry name" value="Glycosidases"/>
    <property type="match status" value="1"/>
</dbReference>
<evidence type="ECO:0000256" key="2">
    <source>
        <dbReference type="ARBA" id="ARBA00022801"/>
    </source>
</evidence>
<dbReference type="InterPro" id="IPR050386">
    <property type="entry name" value="Glycosyl_hydrolase_5"/>
</dbReference>
<comment type="similarity">
    <text evidence="1 7">Belongs to the glycosyl hydrolase 5 (cellulase A) family.</text>
</comment>
<dbReference type="Proteomes" id="UP000051802">
    <property type="component" value="Unassembled WGS sequence"/>
</dbReference>
<feature type="signal peptide" evidence="8">
    <location>
        <begin position="1"/>
        <end position="23"/>
    </location>
</feature>
<evidence type="ECO:0000256" key="5">
    <source>
        <dbReference type="ARBA" id="ARBA00023295"/>
    </source>
</evidence>
<feature type="chain" id="PRO_5006390581" evidence="8">
    <location>
        <begin position="24"/>
        <end position="574"/>
    </location>
</feature>
<dbReference type="GO" id="GO:0005576">
    <property type="term" value="C:extracellular region"/>
    <property type="evidence" value="ECO:0007669"/>
    <property type="project" value="TreeGrafter"/>
</dbReference>
<keyword evidence="2 7" id="KW-0378">Hydrolase</keyword>
<dbReference type="Pfam" id="PF00150">
    <property type="entry name" value="Cellulase"/>
    <property type="match status" value="1"/>
</dbReference>
<sequence length="574" mass="64073">MKYTTCLTALVLALAAAQAPATAKDFLRAEGTRIVDGQGEPVILRGMGLGGWMLQEGYMLEVPQFGTQRVIRQNIEKLVGPEKTQAFYTAWLDNHTTKADVDAMARWGFNSIRLPMHYALYTLPVEQEPVKGEQTWLEDGFRRTDELLAWAKANDMYLILDLHAAPGGQGNDINISDRDPKQSSLWDDPAKQEKMIALWRRLAERYKDEPYIGAYDIINEPNWGFADRGDRNGCKETGNAPLRDLLVRTTAAIREVDKRHIVIVEGNCWGNNYAGVFDQGVWDDNLVVSFHKYWDATTPDTLAKVIALRDKHHVPLWLGESGENSNDWFARAIQLVENEGIGWSWWPLKKIRYNNPLQIVPNAGYDRLLKYWQGKGPKPSAAEAEQALMQFASHDVRYENNVQHPDVVDALFRSPHSLQPVPYKTHRIGANGGQVAAVDFDMGRDGVAYHDLTASNDKGTGPDRVNWNPGMTYRNDGVDLGTRQDGTLQVTGLEKGEWLKYTVEVDAGGQYTLALQGDGKGRAWVQVNGDRLAQAVDGANGQVPVTLAAGRNTLVIGADSGRFDLRALRFEATR</sequence>
<organism evidence="10 11">
    <name type="scientific">Stenotrophomonas panacihumi</name>
    <dbReference type="NCBI Taxonomy" id="676599"/>
    <lineage>
        <taxon>Bacteria</taxon>
        <taxon>Pseudomonadati</taxon>
        <taxon>Pseudomonadota</taxon>
        <taxon>Gammaproteobacteria</taxon>
        <taxon>Lysobacterales</taxon>
        <taxon>Lysobacteraceae</taxon>
        <taxon>Stenotrophomonas</taxon>
    </lineage>
</organism>
<name>A0A0R0ACN4_9GAMM</name>
<dbReference type="EMBL" id="LLXU01000108">
    <property type="protein sequence ID" value="KRG39252.1"/>
    <property type="molecule type" value="Genomic_DNA"/>
</dbReference>
<keyword evidence="3" id="KW-0136">Cellulose degradation</keyword>